<evidence type="ECO:0000256" key="2">
    <source>
        <dbReference type="SAM" id="MobiDB-lite"/>
    </source>
</evidence>
<dbReference type="Pfam" id="PF18741">
    <property type="entry name" value="MTES_1575"/>
    <property type="match status" value="1"/>
</dbReference>
<dbReference type="EMBL" id="CP108085">
    <property type="protein sequence ID" value="WUP76548.1"/>
    <property type="molecule type" value="Genomic_DNA"/>
</dbReference>
<accession>A0ABZ1SVZ7</accession>
<evidence type="ECO:0000259" key="3">
    <source>
        <dbReference type="Pfam" id="PF18741"/>
    </source>
</evidence>
<dbReference type="SUPFAM" id="SSF52980">
    <property type="entry name" value="Restriction endonuclease-like"/>
    <property type="match status" value="1"/>
</dbReference>
<feature type="region of interest" description="Disordered" evidence="2">
    <location>
        <begin position="131"/>
        <end position="157"/>
    </location>
</feature>
<keyword evidence="1" id="KW-0238">DNA-binding</keyword>
<feature type="domain" description="Lsr2 DNA-binding" evidence="4">
    <location>
        <begin position="153"/>
        <end position="186"/>
    </location>
</feature>
<feature type="domain" description="Restriction endonuclease type II-like" evidence="3">
    <location>
        <begin position="2"/>
        <end position="79"/>
    </location>
</feature>
<gene>
    <name evidence="5" type="ORF">OG913_05885</name>
</gene>
<keyword evidence="6" id="KW-1185">Reference proteome</keyword>
<dbReference type="Proteomes" id="UP001432011">
    <property type="component" value="Chromosome"/>
</dbReference>
<dbReference type="InterPro" id="IPR055370">
    <property type="entry name" value="Lsr2_DNA-bd"/>
</dbReference>
<evidence type="ECO:0000313" key="5">
    <source>
        <dbReference type="EMBL" id="WUP76548.1"/>
    </source>
</evidence>
<dbReference type="Gene3D" id="3.40.960.10">
    <property type="entry name" value="VSR Endonuclease"/>
    <property type="match status" value="1"/>
</dbReference>
<dbReference type="InterPro" id="IPR049468">
    <property type="entry name" value="Restrct_endonuc-II-like_dom"/>
</dbReference>
<dbReference type="Pfam" id="PF23359">
    <property type="entry name" value="Lsr2_DNA-bd"/>
    <property type="match status" value="1"/>
</dbReference>
<dbReference type="InterPro" id="IPR036625">
    <property type="entry name" value="E3-bd_dom_sf"/>
</dbReference>
<name>A0ABZ1SVZ7_9ACTN</name>
<proteinExistence type="predicted"/>
<sequence>MVPQYEVNGRRIDLVVSGAQGRLAVECDGDHWHGAPEQLENDLDRERELKRAGWQFWRVRESEFYFDQEAALEPLWAELDRRGIRPGEVGTEGEPQQDENWIAVTLSEQDGLDGLDDGDSLDLEEITLAVPPKPHPGVTDPGPVTARMTATTPSSSHIRAWARQHGYAVSDRGRLSEDVLEAYHRAHQPE</sequence>
<feature type="compositionally biased region" description="Polar residues" evidence="2">
    <location>
        <begin position="148"/>
        <end position="157"/>
    </location>
</feature>
<protein>
    <submittedName>
        <fullName evidence="5">Lsr2 family protein</fullName>
    </submittedName>
</protein>
<dbReference type="Gene3D" id="4.10.320.10">
    <property type="entry name" value="E3-binding domain"/>
    <property type="match status" value="1"/>
</dbReference>
<dbReference type="InterPro" id="IPR011335">
    <property type="entry name" value="Restrct_endonuc-II-like"/>
</dbReference>
<organism evidence="5 6">
    <name type="scientific">Microbispora hainanensis</name>
    <dbReference type="NCBI Taxonomy" id="568844"/>
    <lineage>
        <taxon>Bacteria</taxon>
        <taxon>Bacillati</taxon>
        <taxon>Actinomycetota</taxon>
        <taxon>Actinomycetes</taxon>
        <taxon>Streptosporangiales</taxon>
        <taxon>Streptosporangiaceae</taxon>
        <taxon>Microbispora</taxon>
    </lineage>
</organism>
<evidence type="ECO:0000259" key="4">
    <source>
        <dbReference type="Pfam" id="PF23359"/>
    </source>
</evidence>
<dbReference type="RefSeq" id="WP_328709918.1">
    <property type="nucleotide sequence ID" value="NZ_CP108085.1"/>
</dbReference>
<evidence type="ECO:0000313" key="6">
    <source>
        <dbReference type="Proteomes" id="UP001432011"/>
    </source>
</evidence>
<evidence type="ECO:0000256" key="1">
    <source>
        <dbReference type="ARBA" id="ARBA00023125"/>
    </source>
</evidence>
<reference evidence="5" key="1">
    <citation type="submission" date="2022-10" db="EMBL/GenBank/DDBJ databases">
        <title>The complete genomes of actinobacterial strains from the NBC collection.</title>
        <authorList>
            <person name="Joergensen T.S."/>
            <person name="Alvarez Arevalo M."/>
            <person name="Sterndorff E.B."/>
            <person name="Faurdal D."/>
            <person name="Vuksanovic O."/>
            <person name="Mourched A.-S."/>
            <person name="Charusanti P."/>
            <person name="Shaw S."/>
            <person name="Blin K."/>
            <person name="Weber T."/>
        </authorList>
    </citation>
    <scope>NUCLEOTIDE SEQUENCE</scope>
    <source>
        <strain evidence="5">NBC_00254</strain>
    </source>
</reference>